<reference evidence="1" key="1">
    <citation type="submission" date="2016-10" db="EMBL/GenBank/DDBJ databases">
        <title>Sequence of Gallionella enrichment culture.</title>
        <authorList>
            <person name="Poehlein A."/>
            <person name="Muehling M."/>
            <person name="Daniel R."/>
        </authorList>
    </citation>
    <scope>NUCLEOTIDE SEQUENCE</scope>
</reference>
<name>A0A1J5Q5T5_9ZZZZ</name>
<accession>A0A1J5Q5T5</accession>
<gene>
    <name evidence="1" type="ORF">GALL_429830</name>
</gene>
<proteinExistence type="predicted"/>
<evidence type="ECO:0008006" key="2">
    <source>
        <dbReference type="Google" id="ProtNLM"/>
    </source>
</evidence>
<protein>
    <recommendedName>
        <fullName evidence="2">Transposase</fullName>
    </recommendedName>
</protein>
<evidence type="ECO:0000313" key="1">
    <source>
        <dbReference type="EMBL" id="OIQ75351.1"/>
    </source>
</evidence>
<dbReference type="EMBL" id="MLJW01002194">
    <property type="protein sequence ID" value="OIQ75351.1"/>
    <property type="molecule type" value="Genomic_DNA"/>
</dbReference>
<dbReference type="AlphaFoldDB" id="A0A1J5Q5T5"/>
<organism evidence="1">
    <name type="scientific">mine drainage metagenome</name>
    <dbReference type="NCBI Taxonomy" id="410659"/>
    <lineage>
        <taxon>unclassified sequences</taxon>
        <taxon>metagenomes</taxon>
        <taxon>ecological metagenomes</taxon>
    </lineage>
</organism>
<sequence>MVYVVLKRHYPDFDELVNSIADHRQRKSYEVAELIMAGLSMFIFKRGSRHQADLCVNASFERNYAVVFGMRIPIMDTVDVFLRKLDPEELEKLKKVLVKQLIEKKVLEKWKYGGRYLVSVDGTGLCSYDYEPYKGCPHKTSKNGKTTWQAYALEAKLVGANGFCISLISCWLENSENMDEKQDCEIKAFCRLSKALKKAYPRLPLLLLADGLYANQTVFGICLKNDWRFIITFKEGNLKTVWQEIGLLLPLHSAQKLDRIREKSPVHGWLKEQVQYINDLDYLKYRLHWVQYKACYDEKEPHEYFSHISDIRMDKVNGWQISQQGRLRWCIENEGFNIQKNGGYNLEHKFSRKELWAKKNYYELLQIAHLINQLVEKLQHVKSQLQECKVTLTALWEDIMACMRSQIIDNQELVLAMEEYNQLRY</sequence>
<comment type="caution">
    <text evidence="1">The sequence shown here is derived from an EMBL/GenBank/DDBJ whole genome shotgun (WGS) entry which is preliminary data.</text>
</comment>